<dbReference type="PANTHER" id="PTHR12558">
    <property type="entry name" value="CELL DIVISION CYCLE 16,23,27"/>
    <property type="match status" value="1"/>
</dbReference>
<feature type="compositionally biased region" description="Low complexity" evidence="2">
    <location>
        <begin position="203"/>
        <end position="215"/>
    </location>
</feature>
<comment type="caution">
    <text evidence="5">The sequence shown here is derived from an EMBL/GenBank/DDBJ whole genome shotgun (WGS) entry which is preliminary data.</text>
</comment>
<dbReference type="PROSITE" id="PS50005">
    <property type="entry name" value="TPR"/>
    <property type="match status" value="1"/>
</dbReference>
<dbReference type="Pfam" id="PF13432">
    <property type="entry name" value="TPR_16"/>
    <property type="match status" value="2"/>
</dbReference>
<dbReference type="Gene3D" id="3.10.450.50">
    <property type="match status" value="1"/>
</dbReference>
<dbReference type="EMBL" id="JACHKZ010000020">
    <property type="protein sequence ID" value="MBB6578877.1"/>
    <property type="molecule type" value="Genomic_DNA"/>
</dbReference>
<dbReference type="SMART" id="SM00028">
    <property type="entry name" value="TPR"/>
    <property type="match status" value="3"/>
</dbReference>
<keyword evidence="6" id="KW-1185">Reference proteome</keyword>
<dbReference type="InterPro" id="IPR011990">
    <property type="entry name" value="TPR-like_helical_dom_sf"/>
</dbReference>
<dbReference type="Pfam" id="PF24125">
    <property type="entry name" value="Cds6_C"/>
    <property type="match status" value="1"/>
</dbReference>
<evidence type="ECO:0000256" key="1">
    <source>
        <dbReference type="PROSITE-ProRule" id="PRU00339"/>
    </source>
</evidence>
<feature type="compositionally biased region" description="Pro residues" evidence="2">
    <location>
        <begin position="232"/>
        <end position="243"/>
    </location>
</feature>
<dbReference type="RefSeq" id="WP_184709794.1">
    <property type="nucleotide sequence ID" value="NZ_JACHKZ010000020.1"/>
</dbReference>
<gene>
    <name evidence="5" type="ORF">HNP33_002982</name>
</gene>
<feature type="region of interest" description="Disordered" evidence="2">
    <location>
        <begin position="284"/>
        <end position="320"/>
    </location>
</feature>
<name>A0ABR6RI88_9BURK</name>
<feature type="compositionally biased region" description="Low complexity" evidence="2">
    <location>
        <begin position="284"/>
        <end position="295"/>
    </location>
</feature>
<feature type="chain" id="PRO_5046854967" evidence="3">
    <location>
        <begin position="42"/>
        <end position="430"/>
    </location>
</feature>
<evidence type="ECO:0000313" key="5">
    <source>
        <dbReference type="EMBL" id="MBB6578877.1"/>
    </source>
</evidence>
<accession>A0ABR6RI88</accession>
<protein>
    <submittedName>
        <fullName evidence="5">Tetratricopeptide (TPR) repeat protein</fullName>
    </submittedName>
</protein>
<keyword evidence="3" id="KW-0732">Signal</keyword>
<feature type="compositionally biased region" description="Basic and acidic residues" evidence="2">
    <location>
        <begin position="216"/>
        <end position="230"/>
    </location>
</feature>
<evidence type="ECO:0000256" key="3">
    <source>
        <dbReference type="SAM" id="SignalP"/>
    </source>
</evidence>
<evidence type="ECO:0000313" key="6">
    <source>
        <dbReference type="Proteomes" id="UP000562492"/>
    </source>
</evidence>
<dbReference type="Gene3D" id="1.25.40.10">
    <property type="entry name" value="Tetratricopeptide repeat domain"/>
    <property type="match status" value="1"/>
</dbReference>
<proteinExistence type="predicted"/>
<keyword evidence="1" id="KW-0802">TPR repeat</keyword>
<dbReference type="InterPro" id="IPR056203">
    <property type="entry name" value="Cds6_C"/>
</dbReference>
<dbReference type="InterPro" id="IPR032710">
    <property type="entry name" value="NTF2-like_dom_sf"/>
</dbReference>
<feature type="signal peptide" evidence="3">
    <location>
        <begin position="1"/>
        <end position="41"/>
    </location>
</feature>
<dbReference type="PANTHER" id="PTHR12558:SF13">
    <property type="entry name" value="CELL DIVISION CYCLE PROTEIN 27 HOMOLOG"/>
    <property type="match status" value="1"/>
</dbReference>
<feature type="repeat" description="TPR" evidence="1">
    <location>
        <begin position="109"/>
        <end position="142"/>
    </location>
</feature>
<organism evidence="5 6">
    <name type="scientific">Comamonas odontotermitis</name>
    <dbReference type="NCBI Taxonomy" id="379895"/>
    <lineage>
        <taxon>Bacteria</taxon>
        <taxon>Pseudomonadati</taxon>
        <taxon>Pseudomonadota</taxon>
        <taxon>Betaproteobacteria</taxon>
        <taxon>Burkholderiales</taxon>
        <taxon>Comamonadaceae</taxon>
        <taxon>Comamonas</taxon>
    </lineage>
</organism>
<feature type="domain" description="Cds6 C-terminal" evidence="4">
    <location>
        <begin position="324"/>
        <end position="426"/>
    </location>
</feature>
<sequence>MKTAPNILLPVHTCRRLHWHRNWVALLLGCGVALHSLPALAARAVEEVTQLLEQGKADLAAKQADSHLQLNPGDVEMRFLRGVIATEQKQNAQAIKIFSALTREYPHMPEPYNNLAVLYAADGQERKAAEALEQAIRTNPSYSTAHENLGDLYARMASEAYSKALQLDGSRQDIRPKLALITQIVPGAASRGKTVVADAGSAAAPVAAKAPAKAEVAPERKPEPKPEAKPEPQQPPKPQPAVKPEPVVVAKAEPAPVAKPAAPAPTPVAAPAPAPVPVASVSAPVPAPAQPAASAKPKEEPAARPAAVAETKPATRPSAVADVERSVHAWASAWEKKDMTAYLDAYSDRFQPAGGGSLAAWKEERRARIVGKQTIDVKVQNLQVSVDGEQATARFRQYYAAGSLKSTTRKTLTLRHEKGQWHIVREATGG</sequence>
<dbReference type="SUPFAM" id="SSF48452">
    <property type="entry name" value="TPR-like"/>
    <property type="match status" value="1"/>
</dbReference>
<feature type="compositionally biased region" description="Low complexity" evidence="2">
    <location>
        <begin position="303"/>
        <end position="314"/>
    </location>
</feature>
<dbReference type="Proteomes" id="UP000562492">
    <property type="component" value="Unassembled WGS sequence"/>
</dbReference>
<dbReference type="SUPFAM" id="SSF54427">
    <property type="entry name" value="NTF2-like"/>
    <property type="match status" value="1"/>
</dbReference>
<reference evidence="5 6" key="1">
    <citation type="submission" date="2020-08" db="EMBL/GenBank/DDBJ databases">
        <title>Functional genomics of gut bacteria from endangered species of beetles.</title>
        <authorList>
            <person name="Carlos-Shanley C."/>
        </authorList>
    </citation>
    <scope>NUCLEOTIDE SEQUENCE [LARGE SCALE GENOMIC DNA]</scope>
    <source>
        <strain evidence="5 6">S00124</strain>
    </source>
</reference>
<dbReference type="InterPro" id="IPR019734">
    <property type="entry name" value="TPR_rpt"/>
</dbReference>
<evidence type="ECO:0000256" key="2">
    <source>
        <dbReference type="SAM" id="MobiDB-lite"/>
    </source>
</evidence>
<feature type="region of interest" description="Disordered" evidence="2">
    <location>
        <begin position="203"/>
        <end position="245"/>
    </location>
</feature>
<evidence type="ECO:0000259" key="4">
    <source>
        <dbReference type="Pfam" id="PF24125"/>
    </source>
</evidence>